<gene>
    <name evidence="1" type="ORF">X975_25193</name>
</gene>
<dbReference type="OrthoDB" id="6431260at2759"/>
<evidence type="ECO:0000313" key="1">
    <source>
        <dbReference type="EMBL" id="KFM71365.1"/>
    </source>
</evidence>
<reference evidence="1 2" key="1">
    <citation type="submission" date="2013-11" db="EMBL/GenBank/DDBJ databases">
        <title>Genome sequencing of Stegodyphus mimosarum.</title>
        <authorList>
            <person name="Bechsgaard J."/>
        </authorList>
    </citation>
    <scope>NUCLEOTIDE SEQUENCE [LARGE SCALE GENOMIC DNA]</scope>
</reference>
<name>A0A087U1X6_STEMI</name>
<evidence type="ECO:0000313" key="2">
    <source>
        <dbReference type="Proteomes" id="UP000054359"/>
    </source>
</evidence>
<accession>A0A087U1X6</accession>
<dbReference type="STRING" id="407821.A0A087U1X6"/>
<dbReference type="AlphaFoldDB" id="A0A087U1X6"/>
<organism evidence="1 2">
    <name type="scientific">Stegodyphus mimosarum</name>
    <name type="common">African social velvet spider</name>
    <dbReference type="NCBI Taxonomy" id="407821"/>
    <lineage>
        <taxon>Eukaryota</taxon>
        <taxon>Metazoa</taxon>
        <taxon>Ecdysozoa</taxon>
        <taxon>Arthropoda</taxon>
        <taxon>Chelicerata</taxon>
        <taxon>Arachnida</taxon>
        <taxon>Araneae</taxon>
        <taxon>Araneomorphae</taxon>
        <taxon>Entelegynae</taxon>
        <taxon>Eresoidea</taxon>
        <taxon>Eresidae</taxon>
        <taxon>Stegodyphus</taxon>
    </lineage>
</organism>
<dbReference type="Proteomes" id="UP000054359">
    <property type="component" value="Unassembled WGS sequence"/>
</dbReference>
<keyword evidence="2" id="KW-1185">Reference proteome</keyword>
<feature type="non-terminal residue" evidence="1">
    <location>
        <position position="182"/>
    </location>
</feature>
<protein>
    <submittedName>
        <fullName evidence="1">Thrombospondin type-1 domain-containing protein 7B</fullName>
    </submittedName>
</protein>
<proteinExistence type="predicted"/>
<sequence length="182" mass="20576">MGVRTRKVWCQDTTGLIYPASNCVSLKKPPTVKSCFRVCEKHKHDLRWTMGEWSPCIPVKRTPPSTPCKQTSIAGVTRRTVNCIFKRTQRIVASEACEYFWDRPDSQMPCSLDCPQYCIVRKRNVSCIPPGCKSNGQWMEEVTDVVIAPDRDGMLCPSIDHRPVCSPELLPGLCKNSDDANR</sequence>
<dbReference type="EMBL" id="KK117767">
    <property type="protein sequence ID" value="KFM71365.1"/>
    <property type="molecule type" value="Genomic_DNA"/>
</dbReference>